<proteinExistence type="predicted"/>
<dbReference type="AlphaFoldDB" id="A0A6J4U960"/>
<dbReference type="EMBL" id="CADCWC010000288">
    <property type="protein sequence ID" value="CAA9541519.1"/>
    <property type="molecule type" value="Genomic_DNA"/>
</dbReference>
<feature type="non-terminal residue" evidence="2">
    <location>
        <position position="146"/>
    </location>
</feature>
<gene>
    <name evidence="2" type="ORF">AVDCRST_MAG79-1904</name>
</gene>
<feature type="compositionally biased region" description="Basic residues" evidence="1">
    <location>
        <begin position="127"/>
        <end position="136"/>
    </location>
</feature>
<organism evidence="2">
    <name type="scientific">uncultured Thermoleophilia bacterium</name>
    <dbReference type="NCBI Taxonomy" id="1497501"/>
    <lineage>
        <taxon>Bacteria</taxon>
        <taxon>Bacillati</taxon>
        <taxon>Actinomycetota</taxon>
        <taxon>Thermoleophilia</taxon>
        <taxon>environmental samples</taxon>
    </lineage>
</organism>
<protein>
    <submittedName>
        <fullName evidence="2">Uncharacterized protein</fullName>
    </submittedName>
</protein>
<evidence type="ECO:0000256" key="1">
    <source>
        <dbReference type="SAM" id="MobiDB-lite"/>
    </source>
</evidence>
<evidence type="ECO:0000313" key="2">
    <source>
        <dbReference type="EMBL" id="CAA9541519.1"/>
    </source>
</evidence>
<feature type="compositionally biased region" description="Basic and acidic residues" evidence="1">
    <location>
        <begin position="1"/>
        <end position="12"/>
    </location>
</feature>
<feature type="compositionally biased region" description="Basic residues" evidence="1">
    <location>
        <begin position="77"/>
        <end position="91"/>
    </location>
</feature>
<feature type="region of interest" description="Disordered" evidence="1">
    <location>
        <begin position="1"/>
        <end position="146"/>
    </location>
</feature>
<name>A0A6J4U960_9ACTN</name>
<feature type="compositionally biased region" description="Basic and acidic residues" evidence="1">
    <location>
        <begin position="21"/>
        <end position="36"/>
    </location>
</feature>
<sequence length="146" mass="16507">ERLGGGHADRGRALRRLRREHRLDTRPDLAADDGARVRRRLRRDAPSHGQDPTRPAGRGGRRGRRGGDRRGRIRGDPRRHRSDRLRPRPGRLGHGAGPAPAADHRHAGRAVGGHPRDARALVPRQPRPLRPRRRGVRRDGRRGNRL</sequence>
<feature type="compositionally biased region" description="Basic and acidic residues" evidence="1">
    <location>
        <begin position="65"/>
        <end position="76"/>
    </location>
</feature>
<feature type="compositionally biased region" description="Basic and acidic residues" evidence="1">
    <location>
        <begin position="137"/>
        <end position="146"/>
    </location>
</feature>
<accession>A0A6J4U960</accession>
<reference evidence="2" key="1">
    <citation type="submission" date="2020-02" db="EMBL/GenBank/DDBJ databases">
        <authorList>
            <person name="Meier V. D."/>
        </authorList>
    </citation>
    <scope>NUCLEOTIDE SEQUENCE</scope>
    <source>
        <strain evidence="2">AVDCRST_MAG79</strain>
    </source>
</reference>
<feature type="non-terminal residue" evidence="2">
    <location>
        <position position="1"/>
    </location>
</feature>